<name>A0A7N0U9W6_KALFE</name>
<organism evidence="1 2">
    <name type="scientific">Kalanchoe fedtschenkoi</name>
    <name type="common">Lavender scallops</name>
    <name type="synonym">South American air plant</name>
    <dbReference type="NCBI Taxonomy" id="63787"/>
    <lineage>
        <taxon>Eukaryota</taxon>
        <taxon>Viridiplantae</taxon>
        <taxon>Streptophyta</taxon>
        <taxon>Embryophyta</taxon>
        <taxon>Tracheophyta</taxon>
        <taxon>Spermatophyta</taxon>
        <taxon>Magnoliopsida</taxon>
        <taxon>eudicotyledons</taxon>
        <taxon>Gunneridae</taxon>
        <taxon>Pentapetalae</taxon>
        <taxon>Saxifragales</taxon>
        <taxon>Crassulaceae</taxon>
        <taxon>Kalanchoe</taxon>
    </lineage>
</organism>
<dbReference type="Gramene" id="Kaladp0058s0591.1.v1.1">
    <property type="protein sequence ID" value="Kaladp0058s0591.1.v1.1"/>
    <property type="gene ID" value="Kaladp0058s0591.v1.1"/>
</dbReference>
<dbReference type="AlphaFoldDB" id="A0A7N0U9W6"/>
<reference evidence="1" key="1">
    <citation type="submission" date="2021-01" db="UniProtKB">
        <authorList>
            <consortium name="EnsemblPlants"/>
        </authorList>
    </citation>
    <scope>IDENTIFICATION</scope>
</reference>
<protein>
    <submittedName>
        <fullName evidence="1">Uncharacterized protein</fullName>
    </submittedName>
</protein>
<keyword evidence="2" id="KW-1185">Reference proteome</keyword>
<evidence type="ECO:0000313" key="1">
    <source>
        <dbReference type="EnsemblPlants" id="Kaladp0058s0591.1.v1.1"/>
    </source>
</evidence>
<accession>A0A7N0U9W6</accession>
<sequence length="54" mass="6125">MFWSLMGIRNVSLLKTRSLAVKCGLSGSTCSFPNQNSHWERRLIPKARLSLYIG</sequence>
<evidence type="ECO:0000313" key="2">
    <source>
        <dbReference type="Proteomes" id="UP000594263"/>
    </source>
</evidence>
<dbReference type="Proteomes" id="UP000594263">
    <property type="component" value="Unplaced"/>
</dbReference>
<dbReference type="EnsemblPlants" id="Kaladp0058s0591.1.v1.1">
    <property type="protein sequence ID" value="Kaladp0058s0591.1.v1.1"/>
    <property type="gene ID" value="Kaladp0058s0591.v1.1"/>
</dbReference>
<proteinExistence type="predicted"/>